<keyword evidence="2" id="KW-0472">Membrane</keyword>
<keyword evidence="2" id="KW-0812">Transmembrane</keyword>
<evidence type="ECO:0000256" key="1">
    <source>
        <dbReference type="SAM" id="Coils"/>
    </source>
</evidence>
<proteinExistence type="predicted"/>
<feature type="coiled-coil region" evidence="1">
    <location>
        <begin position="78"/>
        <end position="105"/>
    </location>
</feature>
<protein>
    <recommendedName>
        <fullName evidence="5">Transmembrane protein</fullName>
    </recommendedName>
</protein>
<keyword evidence="2" id="KW-1133">Transmembrane helix</keyword>
<dbReference type="AlphaFoldDB" id="A0AAV0FHS1"/>
<evidence type="ECO:0000256" key="2">
    <source>
        <dbReference type="SAM" id="Phobius"/>
    </source>
</evidence>
<sequence length="139" mass="15449">MASRMIANCDLAPPRNVFSGAAASLEGGRGWENEEVDILLEALRLSQTRARVAERRYQLICKERDSLSNLLLEDSLRLLACQNSIRLLELQASQMEDEQNKYKTADNSVSALTWFMAKALCVGIAGVTLAFGSIFFFLT</sequence>
<reference evidence="3" key="1">
    <citation type="submission" date="2022-07" db="EMBL/GenBank/DDBJ databases">
        <authorList>
            <person name="Macas J."/>
            <person name="Novak P."/>
            <person name="Neumann P."/>
        </authorList>
    </citation>
    <scope>NUCLEOTIDE SEQUENCE</scope>
</reference>
<evidence type="ECO:0008006" key="5">
    <source>
        <dbReference type="Google" id="ProtNLM"/>
    </source>
</evidence>
<evidence type="ECO:0000313" key="3">
    <source>
        <dbReference type="EMBL" id="CAH9135144.1"/>
    </source>
</evidence>
<feature type="transmembrane region" description="Helical" evidence="2">
    <location>
        <begin position="111"/>
        <end position="138"/>
    </location>
</feature>
<dbReference type="PANTHER" id="PTHR33868:SF10">
    <property type="entry name" value="OS08G0483100 PROTEIN"/>
    <property type="match status" value="1"/>
</dbReference>
<accession>A0AAV0FHS1</accession>
<name>A0AAV0FHS1_9ASTE</name>
<organism evidence="3 4">
    <name type="scientific">Cuscuta epithymum</name>
    <dbReference type="NCBI Taxonomy" id="186058"/>
    <lineage>
        <taxon>Eukaryota</taxon>
        <taxon>Viridiplantae</taxon>
        <taxon>Streptophyta</taxon>
        <taxon>Embryophyta</taxon>
        <taxon>Tracheophyta</taxon>
        <taxon>Spermatophyta</taxon>
        <taxon>Magnoliopsida</taxon>
        <taxon>eudicotyledons</taxon>
        <taxon>Gunneridae</taxon>
        <taxon>Pentapetalae</taxon>
        <taxon>asterids</taxon>
        <taxon>lamiids</taxon>
        <taxon>Solanales</taxon>
        <taxon>Convolvulaceae</taxon>
        <taxon>Cuscuteae</taxon>
        <taxon>Cuscuta</taxon>
        <taxon>Cuscuta subgen. Cuscuta</taxon>
    </lineage>
</organism>
<dbReference type="EMBL" id="CAMAPF010000985">
    <property type="protein sequence ID" value="CAH9135144.1"/>
    <property type="molecule type" value="Genomic_DNA"/>
</dbReference>
<dbReference type="PANTHER" id="PTHR33868">
    <property type="entry name" value="EXPRESSED PROTEIN"/>
    <property type="match status" value="1"/>
</dbReference>
<keyword evidence="4" id="KW-1185">Reference proteome</keyword>
<gene>
    <name evidence="3" type="ORF">CEPIT_LOCUS34291</name>
</gene>
<evidence type="ECO:0000313" key="4">
    <source>
        <dbReference type="Proteomes" id="UP001152523"/>
    </source>
</evidence>
<dbReference type="Proteomes" id="UP001152523">
    <property type="component" value="Unassembled WGS sequence"/>
</dbReference>
<comment type="caution">
    <text evidence="3">The sequence shown here is derived from an EMBL/GenBank/DDBJ whole genome shotgun (WGS) entry which is preliminary data.</text>
</comment>
<keyword evidence="1" id="KW-0175">Coiled coil</keyword>